<dbReference type="InterPro" id="IPR058982">
    <property type="entry name" value="Beta-barrel_AprE"/>
</dbReference>
<name>A0A840I333_9PROT</name>
<organism evidence="13 14">
    <name type="scientific">Parvularcula dongshanensis</name>
    <dbReference type="NCBI Taxonomy" id="1173995"/>
    <lineage>
        <taxon>Bacteria</taxon>
        <taxon>Pseudomonadati</taxon>
        <taxon>Pseudomonadota</taxon>
        <taxon>Alphaproteobacteria</taxon>
        <taxon>Parvularculales</taxon>
        <taxon>Parvularculaceae</taxon>
        <taxon>Parvularcula</taxon>
    </lineage>
</organism>
<dbReference type="Pfam" id="PF26002">
    <property type="entry name" value="Beta-barrel_AprE"/>
    <property type="match status" value="1"/>
</dbReference>
<evidence type="ECO:0000256" key="8">
    <source>
        <dbReference type="ARBA" id="ARBA00023136"/>
    </source>
</evidence>
<dbReference type="RefSeq" id="WP_183816870.1">
    <property type="nucleotide sequence ID" value="NZ_JACHOB010000002.1"/>
</dbReference>
<dbReference type="NCBIfam" id="TIGR01843">
    <property type="entry name" value="type_I_hlyD"/>
    <property type="match status" value="1"/>
</dbReference>
<keyword evidence="4 9" id="KW-1003">Cell membrane</keyword>
<gene>
    <name evidence="13" type="ORF">GGQ59_001197</name>
</gene>
<evidence type="ECO:0000259" key="11">
    <source>
        <dbReference type="Pfam" id="PF25994"/>
    </source>
</evidence>
<dbReference type="GO" id="GO:0005886">
    <property type="term" value="C:plasma membrane"/>
    <property type="evidence" value="ECO:0007669"/>
    <property type="project" value="UniProtKB-SubCell"/>
</dbReference>
<accession>A0A840I333</accession>
<proteinExistence type="inferred from homology"/>
<feature type="domain" description="AprE-like beta-barrel" evidence="12">
    <location>
        <begin position="320"/>
        <end position="408"/>
    </location>
</feature>
<comment type="caution">
    <text evidence="13">The sequence shown here is derived from an EMBL/GenBank/DDBJ whole genome shotgun (WGS) entry which is preliminary data.</text>
</comment>
<evidence type="ECO:0000259" key="12">
    <source>
        <dbReference type="Pfam" id="PF26002"/>
    </source>
</evidence>
<reference evidence="13 14" key="1">
    <citation type="submission" date="2020-08" db="EMBL/GenBank/DDBJ databases">
        <title>Genomic Encyclopedia of Type Strains, Phase IV (KMG-IV): sequencing the most valuable type-strain genomes for metagenomic binning, comparative biology and taxonomic classification.</title>
        <authorList>
            <person name="Goeker M."/>
        </authorList>
    </citation>
    <scope>NUCLEOTIDE SEQUENCE [LARGE SCALE GENOMIC DNA]</scope>
    <source>
        <strain evidence="13 14">DSM 102850</strain>
    </source>
</reference>
<dbReference type="InterPro" id="IPR058781">
    <property type="entry name" value="HH_AprE-like"/>
</dbReference>
<sequence>MTAPRGPFADRTIRYSMLACALGFGGFIFWSAVAPLEEGVTASGQVVVRDDRQRVQHYEGGIIRELYVREGQSVEAGDVLLELEPLQSQASRDELAQDLAINTASLARLAALRSAGDEPDFSSLGGIGLPEGVRDEIEARQSTLFEQQRAARDAEIGVLQARRASLVGRVSDLRGQIDATENALASGREDLKLRRELLEQRLETIGNVQRLSREVASLAGELSRLAGARNEAQGAIAETDDQIAEARARFLEQTGREVVEAQSRALAARERLRGTEDRLARTTIKAPIAGAVLNLAVSTVGGVVRQGEPIMEIVPRDSALIASIRLSPTDRDSVTAGQSVEAQLTAYKSFRAPRLPGEVVGVSADLVEDPVTRTHYYEARVVLDASHLDPAARIEVLPGMPVEAFIASGRSRTFLDYVFEPIRATMSRGSRMN</sequence>
<dbReference type="PANTHER" id="PTHR30386">
    <property type="entry name" value="MEMBRANE FUSION SUBUNIT OF EMRAB-TOLC MULTIDRUG EFFLUX PUMP"/>
    <property type="match status" value="1"/>
</dbReference>
<evidence type="ECO:0000256" key="6">
    <source>
        <dbReference type="ARBA" id="ARBA00022692"/>
    </source>
</evidence>
<dbReference type="AlphaFoldDB" id="A0A840I333"/>
<dbReference type="Gene3D" id="2.40.50.100">
    <property type="match status" value="1"/>
</dbReference>
<dbReference type="Pfam" id="PF25994">
    <property type="entry name" value="HH_AprE"/>
    <property type="match status" value="1"/>
</dbReference>
<dbReference type="SUPFAM" id="SSF111369">
    <property type="entry name" value="HlyD-like secretion proteins"/>
    <property type="match status" value="1"/>
</dbReference>
<evidence type="ECO:0000256" key="3">
    <source>
        <dbReference type="ARBA" id="ARBA00022448"/>
    </source>
</evidence>
<dbReference type="GO" id="GO:0015031">
    <property type="term" value="P:protein transport"/>
    <property type="evidence" value="ECO:0007669"/>
    <property type="project" value="InterPro"/>
</dbReference>
<dbReference type="Gene3D" id="1.10.287.1490">
    <property type="match status" value="1"/>
</dbReference>
<feature type="transmembrane region" description="Helical" evidence="9">
    <location>
        <begin position="12"/>
        <end position="33"/>
    </location>
</feature>
<comment type="similarity">
    <text evidence="2 9">Belongs to the membrane fusion protein (MFP) (TC 8.A.1) family.</text>
</comment>
<protein>
    <recommendedName>
        <fullName evidence="9">Membrane fusion protein (MFP) family protein</fullName>
    </recommendedName>
</protein>
<evidence type="ECO:0000256" key="10">
    <source>
        <dbReference type="SAM" id="Coils"/>
    </source>
</evidence>
<keyword evidence="7 9" id="KW-1133">Transmembrane helix</keyword>
<keyword evidence="14" id="KW-1185">Reference proteome</keyword>
<keyword evidence="5 9" id="KW-0997">Cell inner membrane</keyword>
<evidence type="ECO:0000313" key="13">
    <source>
        <dbReference type="EMBL" id="MBB4658683.1"/>
    </source>
</evidence>
<evidence type="ECO:0000256" key="2">
    <source>
        <dbReference type="ARBA" id="ARBA00009477"/>
    </source>
</evidence>
<comment type="subcellular location">
    <subcellularLocation>
        <location evidence="1 9">Cell inner membrane</location>
        <topology evidence="1 9">Single-pass membrane protein</topology>
    </subcellularLocation>
</comment>
<dbReference type="Proteomes" id="UP000563524">
    <property type="component" value="Unassembled WGS sequence"/>
</dbReference>
<dbReference type="PRINTS" id="PR01490">
    <property type="entry name" value="RTXTOXIND"/>
</dbReference>
<feature type="coiled-coil region" evidence="10">
    <location>
        <begin position="188"/>
        <end position="249"/>
    </location>
</feature>
<dbReference type="PANTHER" id="PTHR30386:SF17">
    <property type="entry name" value="ALKALINE PROTEASE SECRETION PROTEIN APRE"/>
    <property type="match status" value="1"/>
</dbReference>
<evidence type="ECO:0000256" key="4">
    <source>
        <dbReference type="ARBA" id="ARBA00022475"/>
    </source>
</evidence>
<dbReference type="InterPro" id="IPR010129">
    <property type="entry name" value="T1SS_HlyD"/>
</dbReference>
<keyword evidence="6 9" id="KW-0812">Transmembrane</keyword>
<dbReference type="EMBL" id="JACHOB010000002">
    <property type="protein sequence ID" value="MBB4658683.1"/>
    <property type="molecule type" value="Genomic_DNA"/>
</dbReference>
<evidence type="ECO:0000313" key="14">
    <source>
        <dbReference type="Proteomes" id="UP000563524"/>
    </source>
</evidence>
<dbReference type="InterPro" id="IPR050739">
    <property type="entry name" value="MFP"/>
</dbReference>
<keyword evidence="8 9" id="KW-0472">Membrane</keyword>
<evidence type="ECO:0000256" key="5">
    <source>
        <dbReference type="ARBA" id="ARBA00022519"/>
    </source>
</evidence>
<evidence type="ECO:0000256" key="1">
    <source>
        <dbReference type="ARBA" id="ARBA00004377"/>
    </source>
</evidence>
<keyword evidence="3 9" id="KW-0813">Transport</keyword>
<feature type="domain" description="AprE-like long alpha-helical hairpin" evidence="11">
    <location>
        <begin position="88"/>
        <end position="278"/>
    </location>
</feature>
<evidence type="ECO:0000256" key="7">
    <source>
        <dbReference type="ARBA" id="ARBA00022989"/>
    </source>
</evidence>
<evidence type="ECO:0000256" key="9">
    <source>
        <dbReference type="RuleBase" id="RU365093"/>
    </source>
</evidence>
<keyword evidence="10" id="KW-0175">Coiled coil</keyword>